<dbReference type="AlphaFoldDB" id="A0A423UTU7"/>
<dbReference type="EMBL" id="QWFA01000168">
    <property type="protein sequence ID" value="ROV65736.1"/>
    <property type="molecule type" value="Genomic_DNA"/>
</dbReference>
<gene>
    <name evidence="2" type="ORF">D3105_25775</name>
</gene>
<feature type="compositionally biased region" description="Low complexity" evidence="1">
    <location>
        <begin position="35"/>
        <end position="47"/>
    </location>
</feature>
<name>A0A423UTU7_STRGL</name>
<evidence type="ECO:0000256" key="1">
    <source>
        <dbReference type="SAM" id="MobiDB-lite"/>
    </source>
</evidence>
<feature type="region of interest" description="Disordered" evidence="1">
    <location>
        <begin position="1"/>
        <end position="47"/>
    </location>
</feature>
<comment type="caution">
    <text evidence="2">The sequence shown here is derived from an EMBL/GenBank/DDBJ whole genome shotgun (WGS) entry which is preliminary data.</text>
</comment>
<dbReference type="Proteomes" id="UP000285596">
    <property type="component" value="Unassembled WGS sequence"/>
</dbReference>
<accession>A0A423UTU7</accession>
<proteinExistence type="predicted"/>
<protein>
    <submittedName>
        <fullName evidence="2">Uncharacterized protein</fullName>
    </submittedName>
</protein>
<reference evidence="2 3" key="1">
    <citation type="submission" date="2018-08" db="EMBL/GenBank/DDBJ databases">
        <title>Streptomyces globisporus 1912-4Crt, whole genome shotgun sequence.</title>
        <authorList>
            <person name="Matselyukh B."/>
        </authorList>
    </citation>
    <scope>NUCLEOTIDE SEQUENCE [LARGE SCALE GENOMIC DNA]</scope>
    <source>
        <strain evidence="2 3">1912-4Crt</strain>
    </source>
</reference>
<evidence type="ECO:0000313" key="2">
    <source>
        <dbReference type="EMBL" id="ROV65736.1"/>
    </source>
</evidence>
<organism evidence="2 3">
    <name type="scientific">Streptomyces globisporus</name>
    <dbReference type="NCBI Taxonomy" id="1908"/>
    <lineage>
        <taxon>Bacteria</taxon>
        <taxon>Bacillati</taxon>
        <taxon>Actinomycetota</taxon>
        <taxon>Actinomycetes</taxon>
        <taxon>Kitasatosporales</taxon>
        <taxon>Streptomycetaceae</taxon>
        <taxon>Streptomyces</taxon>
    </lineage>
</organism>
<evidence type="ECO:0000313" key="3">
    <source>
        <dbReference type="Proteomes" id="UP000285596"/>
    </source>
</evidence>
<feature type="compositionally biased region" description="Low complexity" evidence="1">
    <location>
        <begin position="8"/>
        <end position="24"/>
    </location>
</feature>
<sequence length="109" mass="10611">MCGSDGLAAAASADRRSAPATRSATNLGGSAGCPAATGRASASSRQTRSAVAVALVWPAMSRSAVRTGGSCRASSASSAGVASGLDARLAATRVPCRTAMVRSCDSFTS</sequence>